<gene>
    <name evidence="5" type="ORF">GBAR_LOCUS13019</name>
</gene>
<keyword evidence="1 2" id="KW-1015">Disulfide bond</keyword>
<evidence type="ECO:0000259" key="4">
    <source>
        <dbReference type="PROSITE" id="PS50038"/>
    </source>
</evidence>
<name>A0AA35WIZ0_GEOBA</name>
<sequence length="314" mass="35720">MNNMTNVCLNKYHGERCIVSFQSLTVCSSGLLDETNIFVSNTVTNPISVEKEVGELLFALDLYIKPSDECRSAVTLFLCLYTLGLCGTDNEDYRPTAAECMEIRDFICETEWKKAADLLTLTGRPPLPDCSTFGDEGLECDYVSAIGINKTACKIECHEYFYCENNFCKPRCDRFTDHPISYNRVSDALMITSACVGFLSGMGVLAVFLLRRKSLMKFPTILVLYTTVTVLYVEVVILVSFMNQLRLFCSSIDLVESFDRPTAYCKFTGVVESYSINQGILWWFFNICAIFWKVQFPFHARYYMTRPIKQSTST</sequence>
<organism evidence="5 6">
    <name type="scientific">Geodia barretti</name>
    <name type="common">Barrett's horny sponge</name>
    <dbReference type="NCBI Taxonomy" id="519541"/>
    <lineage>
        <taxon>Eukaryota</taxon>
        <taxon>Metazoa</taxon>
        <taxon>Porifera</taxon>
        <taxon>Demospongiae</taxon>
        <taxon>Heteroscleromorpha</taxon>
        <taxon>Tetractinellida</taxon>
        <taxon>Astrophorina</taxon>
        <taxon>Geodiidae</taxon>
        <taxon>Geodia</taxon>
    </lineage>
</organism>
<dbReference type="EMBL" id="CASHTH010001939">
    <property type="protein sequence ID" value="CAI8022134.1"/>
    <property type="molecule type" value="Genomic_DNA"/>
</dbReference>
<dbReference type="Proteomes" id="UP001174909">
    <property type="component" value="Unassembled WGS sequence"/>
</dbReference>
<keyword evidence="3" id="KW-0812">Transmembrane</keyword>
<feature type="domain" description="FZ" evidence="4">
    <location>
        <begin position="12"/>
        <end position="156"/>
    </location>
</feature>
<evidence type="ECO:0000256" key="3">
    <source>
        <dbReference type="SAM" id="Phobius"/>
    </source>
</evidence>
<evidence type="ECO:0000313" key="5">
    <source>
        <dbReference type="EMBL" id="CAI8022134.1"/>
    </source>
</evidence>
<accession>A0AA35WIZ0</accession>
<evidence type="ECO:0000256" key="1">
    <source>
        <dbReference type="ARBA" id="ARBA00023157"/>
    </source>
</evidence>
<comment type="caution">
    <text evidence="5">The sequence shown here is derived from an EMBL/GenBank/DDBJ whole genome shotgun (WGS) entry which is preliminary data.</text>
</comment>
<feature type="transmembrane region" description="Helical" evidence="3">
    <location>
        <begin position="188"/>
        <end position="210"/>
    </location>
</feature>
<dbReference type="InterPro" id="IPR036790">
    <property type="entry name" value="Frizzled_dom_sf"/>
</dbReference>
<reference evidence="5" key="1">
    <citation type="submission" date="2023-03" db="EMBL/GenBank/DDBJ databases">
        <authorList>
            <person name="Steffen K."/>
            <person name="Cardenas P."/>
        </authorList>
    </citation>
    <scope>NUCLEOTIDE SEQUENCE</scope>
</reference>
<dbReference type="Gene3D" id="1.20.1070.10">
    <property type="entry name" value="Rhodopsin 7-helix transmembrane proteins"/>
    <property type="match status" value="1"/>
</dbReference>
<protein>
    <recommendedName>
        <fullName evidence="4">FZ domain-containing protein</fullName>
    </recommendedName>
</protein>
<dbReference type="AlphaFoldDB" id="A0AA35WIZ0"/>
<dbReference type="Gene3D" id="1.10.2000.10">
    <property type="entry name" value="Frizzled cysteine-rich domain"/>
    <property type="match status" value="1"/>
</dbReference>
<dbReference type="PROSITE" id="PS50038">
    <property type="entry name" value="FZ"/>
    <property type="match status" value="1"/>
</dbReference>
<keyword evidence="3" id="KW-0472">Membrane</keyword>
<feature type="transmembrane region" description="Helical" evidence="3">
    <location>
        <begin position="222"/>
        <end position="242"/>
    </location>
</feature>
<feature type="transmembrane region" description="Helical" evidence="3">
    <location>
        <begin position="280"/>
        <end position="300"/>
    </location>
</feature>
<keyword evidence="6" id="KW-1185">Reference proteome</keyword>
<keyword evidence="3" id="KW-1133">Transmembrane helix</keyword>
<feature type="disulfide bond" evidence="2">
    <location>
        <begin position="70"/>
        <end position="108"/>
    </location>
</feature>
<proteinExistence type="predicted"/>
<dbReference type="InterPro" id="IPR020067">
    <property type="entry name" value="Frizzled_dom"/>
</dbReference>
<comment type="caution">
    <text evidence="2">Lacks conserved residue(s) required for the propagation of feature annotation.</text>
</comment>
<evidence type="ECO:0000256" key="2">
    <source>
        <dbReference type="PROSITE-ProRule" id="PRU00090"/>
    </source>
</evidence>
<evidence type="ECO:0000313" key="6">
    <source>
        <dbReference type="Proteomes" id="UP001174909"/>
    </source>
</evidence>